<sequence length="302" mass="35398">MVKMDTFSTPGIYSIADLFHCSKSDEKSGNLFDDRLFIGERVNYNAKLFQHPHRMDGVVLLICRKGWLNGSVNLMPHRIEEGMLAVFHREHLLQFWSQSDDFEASAIVLSSQFIQEMHIDLKQAIPIFMHLKDNPAIHITEEEHSVLNMFYETIRCVLRSSDDIHRPAIIQRLLEAMFYKILAIHQNKVPEVSFRRGRREEFFERFMELLTQYHKQERSMGFYAERLHITPKYLSSVIKEVSGKSAAEWIDQYVILEAKALLRYSGLSIQEIAYELNFSTQSFFGKYFKHHTGISPSAYKHK</sequence>
<dbReference type="Gene3D" id="1.10.10.60">
    <property type="entry name" value="Homeodomain-like"/>
    <property type="match status" value="1"/>
</dbReference>
<dbReference type="InterPro" id="IPR009057">
    <property type="entry name" value="Homeodomain-like_sf"/>
</dbReference>
<evidence type="ECO:0000259" key="4">
    <source>
        <dbReference type="PROSITE" id="PS01124"/>
    </source>
</evidence>
<dbReference type="EMBL" id="ADLD01000005">
    <property type="protein sequence ID" value="EHB93000.1"/>
    <property type="molecule type" value="Genomic_DNA"/>
</dbReference>
<dbReference type="InterPro" id="IPR020449">
    <property type="entry name" value="Tscrpt_reg_AraC-type_HTH"/>
</dbReference>
<dbReference type="PROSITE" id="PS01124">
    <property type="entry name" value="HTH_ARAC_FAMILY_2"/>
    <property type="match status" value="1"/>
</dbReference>
<evidence type="ECO:0000256" key="3">
    <source>
        <dbReference type="ARBA" id="ARBA00023163"/>
    </source>
</evidence>
<dbReference type="Pfam" id="PF12833">
    <property type="entry name" value="HTH_18"/>
    <property type="match status" value="1"/>
</dbReference>
<dbReference type="SMART" id="SM00342">
    <property type="entry name" value="HTH_ARAC"/>
    <property type="match status" value="1"/>
</dbReference>
<dbReference type="GO" id="GO:0043565">
    <property type="term" value="F:sequence-specific DNA binding"/>
    <property type="evidence" value="ECO:0007669"/>
    <property type="project" value="InterPro"/>
</dbReference>
<gene>
    <name evidence="5" type="ORF">HMPREF9450_00549</name>
</gene>
<accession>G5H6I9</accession>
<dbReference type="PANTHER" id="PTHR43280">
    <property type="entry name" value="ARAC-FAMILY TRANSCRIPTIONAL REGULATOR"/>
    <property type="match status" value="1"/>
</dbReference>
<keyword evidence="2" id="KW-0238">DNA-binding</keyword>
<evidence type="ECO:0000256" key="2">
    <source>
        <dbReference type="ARBA" id="ARBA00023125"/>
    </source>
</evidence>
<dbReference type="InterPro" id="IPR018060">
    <property type="entry name" value="HTH_AraC"/>
</dbReference>
<dbReference type="HOGENOM" id="CLU_000445_88_2_10"/>
<proteinExistence type="predicted"/>
<evidence type="ECO:0000313" key="6">
    <source>
        <dbReference type="Proteomes" id="UP000006008"/>
    </source>
</evidence>
<evidence type="ECO:0000256" key="1">
    <source>
        <dbReference type="ARBA" id="ARBA00023015"/>
    </source>
</evidence>
<dbReference type="AlphaFoldDB" id="G5H6I9"/>
<organism evidence="5 6">
    <name type="scientific">Alistipes indistinctus YIT 12060</name>
    <dbReference type="NCBI Taxonomy" id="742725"/>
    <lineage>
        <taxon>Bacteria</taxon>
        <taxon>Pseudomonadati</taxon>
        <taxon>Bacteroidota</taxon>
        <taxon>Bacteroidia</taxon>
        <taxon>Bacteroidales</taxon>
        <taxon>Rikenellaceae</taxon>
        <taxon>Alistipes</taxon>
    </lineage>
</organism>
<dbReference type="eggNOG" id="COG2207">
    <property type="taxonomic scope" value="Bacteria"/>
</dbReference>
<dbReference type="GO" id="GO:0003700">
    <property type="term" value="F:DNA-binding transcription factor activity"/>
    <property type="evidence" value="ECO:0007669"/>
    <property type="project" value="InterPro"/>
</dbReference>
<keyword evidence="6" id="KW-1185">Reference proteome</keyword>
<name>G5H6I9_9BACT</name>
<comment type="caution">
    <text evidence="5">The sequence shown here is derived from an EMBL/GenBank/DDBJ whole genome shotgun (WGS) entry which is preliminary data.</text>
</comment>
<dbReference type="PATRIC" id="fig|742725.3.peg.599"/>
<dbReference type="STRING" id="742725.HMPREF9450_00549"/>
<dbReference type="PRINTS" id="PR00032">
    <property type="entry name" value="HTHARAC"/>
</dbReference>
<evidence type="ECO:0000313" key="5">
    <source>
        <dbReference type="EMBL" id="EHB93000.1"/>
    </source>
</evidence>
<protein>
    <recommendedName>
        <fullName evidence="4">HTH araC/xylS-type domain-containing protein</fullName>
    </recommendedName>
</protein>
<dbReference type="SUPFAM" id="SSF46689">
    <property type="entry name" value="Homeodomain-like"/>
    <property type="match status" value="1"/>
</dbReference>
<keyword evidence="3" id="KW-0804">Transcription</keyword>
<keyword evidence="1" id="KW-0805">Transcription regulation</keyword>
<reference evidence="5 6" key="1">
    <citation type="submission" date="2011-08" db="EMBL/GenBank/DDBJ databases">
        <title>The Genome Sequence of Alistipes indistinctus YIT 12060.</title>
        <authorList>
            <consortium name="The Broad Institute Genome Sequencing Platform"/>
            <person name="Earl A."/>
            <person name="Ward D."/>
            <person name="Feldgarden M."/>
            <person name="Gevers D."/>
            <person name="Morotomi M."/>
            <person name="Young S.K."/>
            <person name="Zeng Q."/>
            <person name="Gargeya S."/>
            <person name="Fitzgerald M."/>
            <person name="Haas B."/>
            <person name="Abouelleil A."/>
            <person name="Alvarado L."/>
            <person name="Arachchi H.M."/>
            <person name="Berlin A."/>
            <person name="Brown A."/>
            <person name="Chapman S.B."/>
            <person name="Chen Z."/>
            <person name="Dunbar C."/>
            <person name="Freedman E."/>
            <person name="Gearin G."/>
            <person name="Gellesch M."/>
            <person name="Goldberg J."/>
            <person name="Griggs A."/>
            <person name="Gujja S."/>
            <person name="Heiman D."/>
            <person name="Howarth C."/>
            <person name="Larson L."/>
            <person name="Lui A."/>
            <person name="MacDonald P.J.P."/>
            <person name="Montmayeur A."/>
            <person name="Murphy C."/>
            <person name="Neiman D."/>
            <person name="Pearson M."/>
            <person name="Priest M."/>
            <person name="Roberts A."/>
            <person name="Saif S."/>
            <person name="Shea T."/>
            <person name="Shenoy N."/>
            <person name="Sisk P."/>
            <person name="Stolte C."/>
            <person name="Sykes S."/>
            <person name="Wortman J."/>
            <person name="Nusbaum C."/>
            <person name="Birren B."/>
        </authorList>
    </citation>
    <scope>NUCLEOTIDE SEQUENCE [LARGE SCALE GENOMIC DNA]</scope>
    <source>
        <strain evidence="5 6">YIT 12060</strain>
    </source>
</reference>
<feature type="domain" description="HTH araC/xylS-type" evidence="4">
    <location>
        <begin position="204"/>
        <end position="302"/>
    </location>
</feature>
<dbReference type="PANTHER" id="PTHR43280:SF32">
    <property type="entry name" value="TRANSCRIPTIONAL REGULATORY PROTEIN"/>
    <property type="match status" value="1"/>
</dbReference>
<dbReference type="OrthoDB" id="1372329at2"/>
<dbReference type="Proteomes" id="UP000006008">
    <property type="component" value="Unassembled WGS sequence"/>
</dbReference>